<dbReference type="InterPro" id="IPR052021">
    <property type="entry name" value="Type-I_RS_S_subunit"/>
</dbReference>
<name>A0A177KB33_9MICO</name>
<sequence length="303" mass="32795">MNRADQDYAIGRGIAALRARDGVDSRIVKYALDASLPDLLAGVSGSVFPNLSRDQILRHRVPVPPRVEQQAIAEVLGALDDKIAANTALAATADALIRAEYASLGRRRVRVSEVASSPRSGVDPSRVAPHDLYVGLEHIGRRHMWLTDGGEAAEVTSTKSRFEAGDVLFGKLRPYFHKVVWAPGSGICSTDILVVRSKDPQLASVLLAALTSDAVIEQVVSASEGTRMPRTSWKDLAAVEIWWPDAIEVERLTDRLDAVRESTVAAIAENRILAATRDALLPQLMSGKLRVRDAEDLIVQAGV</sequence>
<evidence type="ECO:0000259" key="4">
    <source>
        <dbReference type="Pfam" id="PF01420"/>
    </source>
</evidence>
<evidence type="ECO:0000313" key="6">
    <source>
        <dbReference type="Proteomes" id="UP000076998"/>
    </source>
</evidence>
<keyword evidence="2" id="KW-0680">Restriction system</keyword>
<evidence type="ECO:0000256" key="3">
    <source>
        <dbReference type="ARBA" id="ARBA00023125"/>
    </source>
</evidence>
<accession>A0A177KB33</accession>
<dbReference type="Pfam" id="PF01420">
    <property type="entry name" value="Methylase_S"/>
    <property type="match status" value="1"/>
</dbReference>
<dbReference type="InterPro" id="IPR044946">
    <property type="entry name" value="Restrct_endonuc_typeI_TRD_sf"/>
</dbReference>
<comment type="caution">
    <text evidence="5">The sequence shown here is derived from an EMBL/GenBank/DDBJ whole genome shotgun (WGS) entry which is preliminary data.</text>
</comment>
<dbReference type="GO" id="GO:0003677">
    <property type="term" value="F:DNA binding"/>
    <property type="evidence" value="ECO:0007669"/>
    <property type="project" value="UniProtKB-KW"/>
</dbReference>
<dbReference type="Proteomes" id="UP000076998">
    <property type="component" value="Unassembled WGS sequence"/>
</dbReference>
<evidence type="ECO:0000313" key="5">
    <source>
        <dbReference type="EMBL" id="OAH50277.1"/>
    </source>
</evidence>
<dbReference type="AlphaFoldDB" id="A0A177KB33"/>
<feature type="domain" description="Type I restriction modification DNA specificity" evidence="4">
    <location>
        <begin position="5"/>
        <end position="88"/>
    </location>
</feature>
<gene>
    <name evidence="5" type="ORF">AYL44_07375</name>
</gene>
<dbReference type="PANTHER" id="PTHR30408:SF13">
    <property type="entry name" value="TYPE I RESTRICTION ENZYME HINDI SPECIFICITY SUBUNIT"/>
    <property type="match status" value="1"/>
</dbReference>
<proteinExistence type="inferred from homology"/>
<comment type="similarity">
    <text evidence="1">Belongs to the type-I restriction system S methylase family.</text>
</comment>
<evidence type="ECO:0000256" key="2">
    <source>
        <dbReference type="ARBA" id="ARBA00022747"/>
    </source>
</evidence>
<reference evidence="5 6" key="1">
    <citation type="submission" date="2016-02" db="EMBL/GenBank/DDBJ databases">
        <authorList>
            <person name="Wen L."/>
            <person name="He K."/>
            <person name="Yang H."/>
        </authorList>
    </citation>
    <scope>NUCLEOTIDE SEQUENCE [LARGE SCALE GENOMIC DNA]</scope>
    <source>
        <strain evidence="5 6">CD11_3</strain>
    </source>
</reference>
<dbReference type="SUPFAM" id="SSF116734">
    <property type="entry name" value="DNA methylase specificity domain"/>
    <property type="match status" value="2"/>
</dbReference>
<dbReference type="PANTHER" id="PTHR30408">
    <property type="entry name" value="TYPE-1 RESTRICTION ENZYME ECOKI SPECIFICITY PROTEIN"/>
    <property type="match status" value="1"/>
</dbReference>
<dbReference type="Gene3D" id="3.90.220.20">
    <property type="entry name" value="DNA methylase specificity domains"/>
    <property type="match status" value="3"/>
</dbReference>
<dbReference type="InterPro" id="IPR000055">
    <property type="entry name" value="Restrct_endonuc_typeI_TRD"/>
</dbReference>
<keyword evidence="3" id="KW-0238">DNA-binding</keyword>
<dbReference type="GO" id="GO:0009307">
    <property type="term" value="P:DNA restriction-modification system"/>
    <property type="evidence" value="ECO:0007669"/>
    <property type="project" value="UniProtKB-KW"/>
</dbReference>
<evidence type="ECO:0000256" key="1">
    <source>
        <dbReference type="ARBA" id="ARBA00010923"/>
    </source>
</evidence>
<organism evidence="5 6">
    <name type="scientific">Microbacterium oleivorans</name>
    <dbReference type="NCBI Taxonomy" id="273677"/>
    <lineage>
        <taxon>Bacteria</taxon>
        <taxon>Bacillati</taxon>
        <taxon>Actinomycetota</taxon>
        <taxon>Actinomycetes</taxon>
        <taxon>Micrococcales</taxon>
        <taxon>Microbacteriaceae</taxon>
        <taxon>Microbacterium</taxon>
    </lineage>
</organism>
<protein>
    <recommendedName>
        <fullName evidence="4">Type I restriction modification DNA specificity domain-containing protein</fullName>
    </recommendedName>
</protein>
<dbReference type="EMBL" id="LSTV01000002">
    <property type="protein sequence ID" value="OAH50277.1"/>
    <property type="molecule type" value="Genomic_DNA"/>
</dbReference>